<evidence type="ECO:0000256" key="13">
    <source>
        <dbReference type="ARBA" id="ARBA00023242"/>
    </source>
</evidence>
<keyword evidence="11" id="KW-0009">Actin-binding</keyword>
<evidence type="ECO:0000256" key="5">
    <source>
        <dbReference type="ARBA" id="ARBA00022490"/>
    </source>
</evidence>
<keyword evidence="7" id="KW-0677">Repeat</keyword>
<keyword evidence="13" id="KW-0539">Nucleus</keyword>
<dbReference type="PANTHER" id="PTHR47535:SF9">
    <property type="entry name" value="CALPONIN-HOMOLOGY (CH) DOMAIN-CONTAINING PROTEIN"/>
    <property type="match status" value="1"/>
</dbReference>
<dbReference type="Pfam" id="PF00307">
    <property type="entry name" value="CH"/>
    <property type="match status" value="2"/>
</dbReference>
<evidence type="ECO:0000256" key="4">
    <source>
        <dbReference type="ARBA" id="ARBA00008619"/>
    </source>
</evidence>
<keyword evidence="6" id="KW-0812">Transmembrane</keyword>
<dbReference type="GO" id="GO:0034993">
    <property type="term" value="C:meiotic nuclear membrane microtubule tethering complex"/>
    <property type="evidence" value="ECO:0007669"/>
    <property type="project" value="TreeGrafter"/>
</dbReference>
<dbReference type="InterPro" id="IPR001589">
    <property type="entry name" value="Actinin_actin-bd_CS"/>
</dbReference>
<evidence type="ECO:0000313" key="17">
    <source>
        <dbReference type="Proteomes" id="UP000265160"/>
    </source>
</evidence>
<dbReference type="PROSITE" id="PS50021">
    <property type="entry name" value="CH"/>
    <property type="match status" value="2"/>
</dbReference>
<keyword evidence="17" id="KW-1185">Reference proteome</keyword>
<feature type="coiled-coil region" evidence="14">
    <location>
        <begin position="1074"/>
        <end position="1101"/>
    </location>
</feature>
<dbReference type="Pfam" id="PF25034">
    <property type="entry name" value="Spectrin_SYNE1"/>
    <property type="match status" value="1"/>
</dbReference>
<dbReference type="Gene3D" id="1.10.418.10">
    <property type="entry name" value="Calponin-like domain"/>
    <property type="match status" value="2"/>
</dbReference>
<reference evidence="16 17" key="1">
    <citation type="journal article" date="2014" name="Nature">
        <title>The genomic substrate for adaptive radiation in African cichlid fish.</title>
        <authorList>
            <person name="Brawand D."/>
            <person name="Wagner C.E."/>
            <person name="Li Y.I."/>
            <person name="Malinsky M."/>
            <person name="Keller I."/>
            <person name="Fan S."/>
            <person name="Simakov O."/>
            <person name="Ng A.Y."/>
            <person name="Lim Z.W."/>
            <person name="Bezault E."/>
            <person name="Turner-Maier J."/>
            <person name="Johnson J."/>
            <person name="Alcazar R."/>
            <person name="Noh H.J."/>
            <person name="Russell P."/>
            <person name="Aken B."/>
            <person name="Alfoldi J."/>
            <person name="Amemiya C."/>
            <person name="Azzouzi N."/>
            <person name="Baroiller J.F."/>
            <person name="Barloy-Hubler F."/>
            <person name="Berlin A."/>
            <person name="Bloomquist R."/>
            <person name="Carleton K.L."/>
            <person name="Conte M.A."/>
            <person name="D'Cotta H."/>
            <person name="Eshel O."/>
            <person name="Gaffney L."/>
            <person name="Galibert F."/>
            <person name="Gante H.F."/>
            <person name="Gnerre S."/>
            <person name="Greuter L."/>
            <person name="Guyon R."/>
            <person name="Haddad N.S."/>
            <person name="Haerty W."/>
            <person name="Harris R.M."/>
            <person name="Hofmann H.A."/>
            <person name="Hourlier T."/>
            <person name="Hulata G."/>
            <person name="Jaffe D.B."/>
            <person name="Lara M."/>
            <person name="Lee A.P."/>
            <person name="MacCallum I."/>
            <person name="Mwaiko S."/>
            <person name="Nikaido M."/>
            <person name="Nishihara H."/>
            <person name="Ozouf-Costaz C."/>
            <person name="Penman D.J."/>
            <person name="Przybylski D."/>
            <person name="Rakotomanga M."/>
            <person name="Renn S.C.P."/>
            <person name="Ribeiro F.J."/>
            <person name="Ron M."/>
            <person name="Salzburger W."/>
            <person name="Sanchez-Pulido L."/>
            <person name="Santos M.E."/>
            <person name="Searle S."/>
            <person name="Sharpe T."/>
            <person name="Swofford R."/>
            <person name="Tan F.J."/>
            <person name="Williams L."/>
            <person name="Young S."/>
            <person name="Yin S."/>
            <person name="Okada N."/>
            <person name="Kocher T.D."/>
            <person name="Miska E.A."/>
            <person name="Lander E.S."/>
            <person name="Venkatesh B."/>
            <person name="Fernald R.D."/>
            <person name="Meyer A."/>
            <person name="Ponting C.P."/>
            <person name="Streelman J.T."/>
            <person name="Lindblad-Toh K."/>
            <person name="Seehausen O."/>
            <person name="Di Palma F."/>
        </authorList>
    </citation>
    <scope>NUCLEOTIDE SEQUENCE</scope>
</reference>
<dbReference type="GO" id="GO:0030017">
    <property type="term" value="C:sarcomere"/>
    <property type="evidence" value="ECO:0007669"/>
    <property type="project" value="UniProtKB-SubCell"/>
</dbReference>
<evidence type="ECO:0000256" key="12">
    <source>
        <dbReference type="ARBA" id="ARBA00023212"/>
    </source>
</evidence>
<dbReference type="InterPro" id="IPR036872">
    <property type="entry name" value="CH_dom_sf"/>
</dbReference>
<comment type="subcellular location">
    <subcellularLocation>
        <location evidence="3">Cytoplasm</location>
        <location evidence="3">Cytoskeleton</location>
    </subcellularLocation>
    <subcellularLocation>
        <location evidence="2">Cytoplasm</location>
        <location evidence="2">Myofibril</location>
        <location evidence="2">Sarcomere</location>
    </subcellularLocation>
    <subcellularLocation>
        <location evidence="1">Nucleus membrane</location>
    </subcellularLocation>
</comment>
<evidence type="ECO:0000259" key="15">
    <source>
        <dbReference type="PROSITE" id="PS50021"/>
    </source>
</evidence>
<proteinExistence type="inferred from homology"/>
<feature type="coiled-coil region" evidence="14">
    <location>
        <begin position="1209"/>
        <end position="1314"/>
    </location>
</feature>
<evidence type="ECO:0000256" key="1">
    <source>
        <dbReference type="ARBA" id="ARBA00004126"/>
    </source>
</evidence>
<name>A0A3P9C6C0_9CICH</name>
<protein>
    <recommendedName>
        <fullName evidence="15">Calponin-homology (CH) domain-containing protein</fullName>
    </recommendedName>
</protein>
<dbReference type="PROSITE" id="PS00019">
    <property type="entry name" value="ACTININ_1"/>
    <property type="match status" value="1"/>
</dbReference>
<dbReference type="Proteomes" id="UP000265160">
    <property type="component" value="LG19"/>
</dbReference>
<dbReference type="InterPro" id="IPR047291">
    <property type="entry name" value="CH_SYNE1_rpt2"/>
</dbReference>
<reference evidence="16" key="3">
    <citation type="submission" date="2025-09" db="UniProtKB">
        <authorList>
            <consortium name="Ensembl"/>
        </authorList>
    </citation>
    <scope>IDENTIFICATION</scope>
</reference>
<evidence type="ECO:0000256" key="2">
    <source>
        <dbReference type="ARBA" id="ARBA00004204"/>
    </source>
</evidence>
<dbReference type="FunFam" id="1.10.418.10:FF:000037">
    <property type="entry name" value="nesprin-1 isoform X1"/>
    <property type="match status" value="1"/>
</dbReference>
<feature type="domain" description="Calponin-homology (CH)" evidence="15">
    <location>
        <begin position="23"/>
        <end position="137"/>
    </location>
</feature>
<dbReference type="CDD" id="cd21241">
    <property type="entry name" value="CH_SYNE1_rpt1"/>
    <property type="match status" value="1"/>
</dbReference>
<dbReference type="SMART" id="SM00033">
    <property type="entry name" value="CH"/>
    <property type="match status" value="2"/>
</dbReference>
<dbReference type="GO" id="GO:0005640">
    <property type="term" value="C:nuclear outer membrane"/>
    <property type="evidence" value="ECO:0007669"/>
    <property type="project" value="TreeGrafter"/>
</dbReference>
<accession>A0A3P9C6C0</accession>
<comment type="similarity">
    <text evidence="4">Belongs to the nesprin family.</text>
</comment>
<dbReference type="GeneTree" id="ENSGT00940000154481"/>
<dbReference type="GO" id="GO:0007097">
    <property type="term" value="P:nuclear migration"/>
    <property type="evidence" value="ECO:0007669"/>
    <property type="project" value="TreeGrafter"/>
</dbReference>
<evidence type="ECO:0000256" key="11">
    <source>
        <dbReference type="ARBA" id="ARBA00023203"/>
    </source>
</evidence>
<organism evidence="16 17">
    <name type="scientific">Maylandia zebra</name>
    <name type="common">zebra mbuna</name>
    <dbReference type="NCBI Taxonomy" id="106582"/>
    <lineage>
        <taxon>Eukaryota</taxon>
        <taxon>Metazoa</taxon>
        <taxon>Chordata</taxon>
        <taxon>Craniata</taxon>
        <taxon>Vertebrata</taxon>
        <taxon>Euteleostomi</taxon>
        <taxon>Actinopterygii</taxon>
        <taxon>Neopterygii</taxon>
        <taxon>Teleostei</taxon>
        <taxon>Neoteleostei</taxon>
        <taxon>Acanthomorphata</taxon>
        <taxon>Ovalentaria</taxon>
        <taxon>Cichlomorphae</taxon>
        <taxon>Cichliformes</taxon>
        <taxon>Cichlidae</taxon>
        <taxon>African cichlids</taxon>
        <taxon>Pseudocrenilabrinae</taxon>
        <taxon>Haplochromini</taxon>
        <taxon>Maylandia</taxon>
        <taxon>Maylandia zebra complex</taxon>
    </lineage>
</organism>
<dbReference type="GO" id="GO:0051015">
    <property type="term" value="F:actin filament binding"/>
    <property type="evidence" value="ECO:0007669"/>
    <property type="project" value="TreeGrafter"/>
</dbReference>
<keyword evidence="5" id="KW-0963">Cytoplasm</keyword>
<dbReference type="InterPro" id="IPR057057">
    <property type="entry name" value="Spectrin_SYNE1"/>
</dbReference>
<dbReference type="InterPro" id="IPR001715">
    <property type="entry name" value="CH_dom"/>
</dbReference>
<dbReference type="SUPFAM" id="SSF46966">
    <property type="entry name" value="Spectrin repeat"/>
    <property type="match status" value="2"/>
</dbReference>
<evidence type="ECO:0000256" key="8">
    <source>
        <dbReference type="ARBA" id="ARBA00022989"/>
    </source>
</evidence>
<dbReference type="InterPro" id="IPR052403">
    <property type="entry name" value="LINC-complex_assoc"/>
</dbReference>
<evidence type="ECO:0000256" key="6">
    <source>
        <dbReference type="ARBA" id="ARBA00022692"/>
    </source>
</evidence>
<dbReference type="CDD" id="cd21243">
    <property type="entry name" value="CH_SYNE1_rpt2"/>
    <property type="match status" value="1"/>
</dbReference>
<keyword evidence="10" id="KW-0472">Membrane</keyword>
<evidence type="ECO:0000256" key="9">
    <source>
        <dbReference type="ARBA" id="ARBA00023054"/>
    </source>
</evidence>
<dbReference type="FunFam" id="1.20.58.60:FF:000139">
    <property type="entry name" value="nesprin-1 isoform X1"/>
    <property type="match status" value="1"/>
</dbReference>
<dbReference type="STRING" id="106582.ENSMZEP00005017820"/>
<keyword evidence="8" id="KW-1133">Transmembrane helix</keyword>
<dbReference type="Ensembl" id="ENSMZET00005018404.1">
    <property type="protein sequence ID" value="ENSMZEP00005017820.1"/>
    <property type="gene ID" value="ENSMZEG00005013348.1"/>
</dbReference>
<keyword evidence="12" id="KW-0206">Cytoskeleton</keyword>
<dbReference type="FunFam" id="1.10.418.10:FF:000033">
    <property type="entry name" value="nesprin-1 isoform X1"/>
    <property type="match status" value="1"/>
</dbReference>
<dbReference type="Gene3D" id="1.20.58.60">
    <property type="match status" value="1"/>
</dbReference>
<dbReference type="GO" id="GO:0005856">
    <property type="term" value="C:cytoskeleton"/>
    <property type="evidence" value="ECO:0007669"/>
    <property type="project" value="UniProtKB-SubCell"/>
</dbReference>
<evidence type="ECO:0000256" key="7">
    <source>
        <dbReference type="ARBA" id="ARBA00022737"/>
    </source>
</evidence>
<dbReference type="PANTHER" id="PTHR47535">
    <property type="entry name" value="MUSCLE-SPECIFIC PROTEIN 300 KDA, ISOFORM G"/>
    <property type="match status" value="1"/>
</dbReference>
<reference evidence="16" key="2">
    <citation type="submission" date="2025-08" db="UniProtKB">
        <authorList>
            <consortium name="Ensembl"/>
        </authorList>
    </citation>
    <scope>IDENTIFICATION</scope>
</reference>
<evidence type="ECO:0000256" key="10">
    <source>
        <dbReference type="ARBA" id="ARBA00023136"/>
    </source>
</evidence>
<dbReference type="SUPFAM" id="SSF47576">
    <property type="entry name" value="Calponin-homology domain, CH-domain"/>
    <property type="match status" value="1"/>
</dbReference>
<sequence length="1367" mass="157583">MHVISRKRCFYSAASLTADEQEAVQKRTFTKWINSHLAKHKPPLEVNDLFEDIKDGVKLLALLEVLSGQRLPREQGRQLKRIHWVSNIGTALKFLEGRKSVYRGSPIKLVNIHATDIADGRPSIVLGLIWTIILYFQIEELTSNLPALQALSNSNSSVESITSSGTGSPPMKRKVVNKFKGNAKKALLQWVQCTAAKNFGIEVKDFGPSWRDGVAFHSVVHAIRPDLVDMEVVRRRSNRENLEEAFSLAENELGIPRLLDPEDVDVDKPDEKSIMTYVAQFLKHYPNPHHSETDGQQDEREERKMLRELKVFLDQLERDVLRAQGTEGSLADKYQAFKNFRVQYEMKKKQTDPLLQPVQKDGKLSVDQALVKQAWDRVSTRLLDWHIHLDKSLPGPLGVIGAWLHRAEMALREDIPIQHAHEETANVLHRKLEQHKEVLKSLESHRQTFQQIHRDRSVNGVPVPPEQLQDMAERFNFVSTSSHAHLIKLEFWEMKYRLMAFLMLAESKLKSWIIKYGRRDSVELLLQSYLTFVEGHRFFEQYETIFTGLKQAAEVYVKSDSSIDEAEGVSKFLSDTTAQWKNLALEVRSVRSMLEEVIANWEKYSSTVAALQAWLEDAEQMLSQSENAKRDFFRNFSHWIQQHMDMNDAGNFLIETCDDTVSRDLKQQLLLLNGRWRELFVKVKHYARADEVDKLRQDYQDGINTLKMFMDATNEKMTAPIQVSFLNCRAFVQDVEEIKHKLPAMEAACKAASRTAQLLTKDTPQEEVSQMMTVMASIKEQLSNVCLPLLRESQSLLPPLEEMEKNITGFYQALEKASHITSTTDSEGPVDFKQKCQELATFTHSCKKCLTVIEKDHQTIQKIMNSSKTLEHMDMGLLQKRVADLQTSSQSTEWRKHVEANSSLMKRFDESRIELEKVLKMAQNFLTERGNPEELLKKHTEFFGQLDQRVLNTFLKACDELTDILPEQEQQSLQETVRKLHKHWKDIQTDAPFHLLHLKVEVERSKLMLSLQECQAELTRENRHLASMGSERLIKEHRAFFREKGPQSICEKRLQLMEELCQKLPEGDLAHQTLETARKDFAEVREEIENTHQKLMQHQDKWKEYNKRYAELSCWLISKESQLRMLRNRANDPNKYGTVKATIMVKLQEGNLGWLKSRMAVLIEICADSDAQRQGSALSKLSTDFKGLLASLLEAEKMVLAVGDCVQFREEVQTTLEDLLQGQKEAQAEVTKILDCSTAREAQQMLLVHQQLLKRLKLKRKDVQHLFTRGQQLQAEEGLGETLQQDLQSLENTLSKMEQNMDSQEQSLEVTLAAWQEFDSQQEAVHEYGLDKYSEIQLGPKNKTLLLQQARSLSEQVDKVESGLKKE</sequence>
<dbReference type="InterPro" id="IPR047290">
    <property type="entry name" value="CH_SYNE1_rpt1"/>
</dbReference>
<keyword evidence="9 14" id="KW-0175">Coiled coil</keyword>
<feature type="domain" description="Calponin-homology (CH)" evidence="15">
    <location>
        <begin position="181"/>
        <end position="286"/>
    </location>
</feature>
<dbReference type="PROSITE" id="PS00020">
    <property type="entry name" value="ACTININ_2"/>
    <property type="match status" value="1"/>
</dbReference>
<evidence type="ECO:0000256" key="3">
    <source>
        <dbReference type="ARBA" id="ARBA00004245"/>
    </source>
</evidence>
<evidence type="ECO:0000256" key="14">
    <source>
        <dbReference type="SAM" id="Coils"/>
    </source>
</evidence>
<evidence type="ECO:0000313" key="16">
    <source>
        <dbReference type="Ensembl" id="ENSMZEP00005017820.1"/>
    </source>
</evidence>